<comment type="caution">
    <text evidence="1">The sequence shown here is derived from an EMBL/GenBank/DDBJ whole genome shotgun (WGS) entry which is preliminary data.</text>
</comment>
<name>A0A149PGH8_9BURK</name>
<gene>
    <name evidence="1" type="ORF">CI15_26905</name>
</gene>
<sequence length="65" mass="6874">MSAAVQNAAAARLLAAVVRTRAEFATVLAPLNHMLMNGFFIVQGFFMSASIEGTSRGSAIDRSTQ</sequence>
<accession>A0A149PGH8</accession>
<keyword evidence="2" id="KW-1185">Reference proteome</keyword>
<organism evidence="1 2">
    <name type="scientific">Paraburkholderia monticola</name>
    <dbReference type="NCBI Taxonomy" id="1399968"/>
    <lineage>
        <taxon>Bacteria</taxon>
        <taxon>Pseudomonadati</taxon>
        <taxon>Pseudomonadota</taxon>
        <taxon>Betaproteobacteria</taxon>
        <taxon>Burkholderiales</taxon>
        <taxon>Burkholderiaceae</taxon>
        <taxon>Paraburkholderia</taxon>
    </lineage>
</organism>
<dbReference type="Proteomes" id="UP000075613">
    <property type="component" value="Unassembled WGS sequence"/>
</dbReference>
<proteinExistence type="predicted"/>
<dbReference type="AlphaFoldDB" id="A0A149PGH8"/>
<dbReference type="EMBL" id="LRBG01000037">
    <property type="protein sequence ID" value="KXU84128.1"/>
    <property type="molecule type" value="Genomic_DNA"/>
</dbReference>
<evidence type="ECO:0000313" key="1">
    <source>
        <dbReference type="EMBL" id="KXU84128.1"/>
    </source>
</evidence>
<protein>
    <submittedName>
        <fullName evidence="1">Uncharacterized protein</fullName>
    </submittedName>
</protein>
<evidence type="ECO:0000313" key="2">
    <source>
        <dbReference type="Proteomes" id="UP000075613"/>
    </source>
</evidence>
<reference evidence="1 2" key="1">
    <citation type="journal article" date="2015" name="Int. J. Syst. Evol. Microbiol.">
        <title>Burkholderia monticola sp. nov., isolated from mountain soil.</title>
        <authorList>
            <person name="Baek I."/>
            <person name="Seo B."/>
            <person name="Lee I."/>
            <person name="Yi H."/>
            <person name="Chun J."/>
        </authorList>
    </citation>
    <scope>NUCLEOTIDE SEQUENCE [LARGE SCALE GENOMIC DNA]</scope>
    <source>
        <strain evidence="1 2">JC2948</strain>
    </source>
</reference>